<feature type="chain" id="PRO_5045824097" evidence="1">
    <location>
        <begin position="21"/>
        <end position="112"/>
    </location>
</feature>
<dbReference type="InterPro" id="IPR023796">
    <property type="entry name" value="Serpin_dom"/>
</dbReference>
<dbReference type="Gene3D" id="2.30.39.10">
    <property type="entry name" value="Alpha-1-antitrypsin, domain 1"/>
    <property type="match status" value="1"/>
</dbReference>
<dbReference type="InterPro" id="IPR036186">
    <property type="entry name" value="Serpin_sf"/>
</dbReference>
<comment type="caution">
    <text evidence="3">The sequence shown here is derived from an EMBL/GenBank/DDBJ whole genome shotgun (WGS) entry which is preliminary data.</text>
</comment>
<accession>A0ABP1HGB7</accession>
<dbReference type="SUPFAM" id="SSF56574">
    <property type="entry name" value="Serpins"/>
    <property type="match status" value="1"/>
</dbReference>
<name>A0ABP1HGB7_9EUKA</name>
<dbReference type="InterPro" id="IPR042185">
    <property type="entry name" value="Serpin_sf_2"/>
</dbReference>
<evidence type="ECO:0000256" key="1">
    <source>
        <dbReference type="SAM" id="SignalP"/>
    </source>
</evidence>
<evidence type="ECO:0000313" key="3">
    <source>
        <dbReference type="EMBL" id="CAL5993894.1"/>
    </source>
</evidence>
<dbReference type="Proteomes" id="UP001642409">
    <property type="component" value="Unassembled WGS sequence"/>
</dbReference>
<feature type="domain" description="Serpin" evidence="2">
    <location>
        <begin position="49"/>
        <end position="107"/>
    </location>
</feature>
<dbReference type="EMBL" id="CAXDID020000031">
    <property type="protein sequence ID" value="CAL5993894.1"/>
    <property type="molecule type" value="Genomic_DNA"/>
</dbReference>
<sequence>MKIFETFNIIFLNLVIFVEVLTPHHQRKSIQQYYFTQLQYNLIINIYNKVSTLNSKTFIETNEEGTEAAAVTGIMMCFCLMPDEFRAVTCDRPFWFLIVNEVGGVVFATSVV</sequence>
<reference evidence="3 4" key="1">
    <citation type="submission" date="2024-07" db="EMBL/GenBank/DDBJ databases">
        <authorList>
            <person name="Akdeniz Z."/>
        </authorList>
    </citation>
    <scope>NUCLEOTIDE SEQUENCE [LARGE SCALE GENOMIC DNA]</scope>
</reference>
<evidence type="ECO:0000259" key="2">
    <source>
        <dbReference type="Pfam" id="PF00079"/>
    </source>
</evidence>
<proteinExistence type="predicted"/>
<keyword evidence="1" id="KW-0732">Signal</keyword>
<feature type="signal peptide" evidence="1">
    <location>
        <begin position="1"/>
        <end position="20"/>
    </location>
</feature>
<evidence type="ECO:0000313" key="4">
    <source>
        <dbReference type="Proteomes" id="UP001642409"/>
    </source>
</evidence>
<gene>
    <name evidence="3" type="ORF">HINF_LOCUS13283</name>
</gene>
<dbReference type="Pfam" id="PF00079">
    <property type="entry name" value="Serpin"/>
    <property type="match status" value="1"/>
</dbReference>
<organism evidence="3 4">
    <name type="scientific">Hexamita inflata</name>
    <dbReference type="NCBI Taxonomy" id="28002"/>
    <lineage>
        <taxon>Eukaryota</taxon>
        <taxon>Metamonada</taxon>
        <taxon>Diplomonadida</taxon>
        <taxon>Hexamitidae</taxon>
        <taxon>Hexamitinae</taxon>
        <taxon>Hexamita</taxon>
    </lineage>
</organism>
<protein>
    <submittedName>
        <fullName evidence="3">Serpin_1</fullName>
    </submittedName>
</protein>
<keyword evidence="4" id="KW-1185">Reference proteome</keyword>